<comment type="caution">
    <text evidence="7">The sequence shown here is derived from an EMBL/GenBank/DDBJ whole genome shotgun (WGS) entry which is preliminary data.</text>
</comment>
<dbReference type="InterPro" id="IPR014284">
    <property type="entry name" value="RNA_pol_sigma-70_dom"/>
</dbReference>
<sequence length="194" mass="22645">MVDYDELSDDELTTLLKTGENAAFEEIYNRYWNKMFLMAHRIVKSSEIAEEITQDVFLLLWTKRETLSIASLRQYLAAMLRYEVYRSLSKIKKQQVYENEIRNTSSPFVSIEKDIENRLLLEIITTLTNRLSEKCRLVFQYNKLEDRSLTDICEQLQISPKTAEAHLTKALKVVRAGLSGSINFILQIIILTQL</sequence>
<evidence type="ECO:0000256" key="4">
    <source>
        <dbReference type="ARBA" id="ARBA00023163"/>
    </source>
</evidence>
<organism evidence="7 8">
    <name type="scientific">Dyadobacter subterraneus</name>
    <dbReference type="NCBI Taxonomy" id="2773304"/>
    <lineage>
        <taxon>Bacteria</taxon>
        <taxon>Pseudomonadati</taxon>
        <taxon>Bacteroidota</taxon>
        <taxon>Cytophagia</taxon>
        <taxon>Cytophagales</taxon>
        <taxon>Spirosomataceae</taxon>
        <taxon>Dyadobacter</taxon>
    </lineage>
</organism>
<gene>
    <name evidence="7" type="ORF">IEE83_10015</name>
</gene>
<dbReference type="PANTHER" id="PTHR43133:SF46">
    <property type="entry name" value="RNA POLYMERASE SIGMA-70 FACTOR ECF SUBFAMILY"/>
    <property type="match status" value="1"/>
</dbReference>
<feature type="domain" description="RNA polymerase sigma factor 70 region 4 type 2" evidence="6">
    <location>
        <begin position="122"/>
        <end position="172"/>
    </location>
</feature>
<dbReference type="InterPro" id="IPR007627">
    <property type="entry name" value="RNA_pol_sigma70_r2"/>
</dbReference>
<keyword evidence="8" id="KW-1185">Reference proteome</keyword>
<accession>A0ABR9W9Q1</accession>
<dbReference type="EMBL" id="JACYGY010000001">
    <property type="protein sequence ID" value="MBE9462217.1"/>
    <property type="molecule type" value="Genomic_DNA"/>
</dbReference>
<name>A0ABR9W9Q1_9BACT</name>
<dbReference type="InterPro" id="IPR013324">
    <property type="entry name" value="RNA_pol_sigma_r3/r4-like"/>
</dbReference>
<dbReference type="InterPro" id="IPR013249">
    <property type="entry name" value="RNA_pol_sigma70_r4_t2"/>
</dbReference>
<dbReference type="InterPro" id="IPR013325">
    <property type="entry name" value="RNA_pol_sigma_r2"/>
</dbReference>
<evidence type="ECO:0000256" key="2">
    <source>
        <dbReference type="ARBA" id="ARBA00023015"/>
    </source>
</evidence>
<dbReference type="RefSeq" id="WP_194120436.1">
    <property type="nucleotide sequence ID" value="NZ_JACYGY010000001.1"/>
</dbReference>
<dbReference type="SUPFAM" id="SSF88659">
    <property type="entry name" value="Sigma3 and sigma4 domains of RNA polymerase sigma factors"/>
    <property type="match status" value="1"/>
</dbReference>
<dbReference type="InterPro" id="IPR039425">
    <property type="entry name" value="RNA_pol_sigma-70-like"/>
</dbReference>
<dbReference type="Gene3D" id="1.10.10.10">
    <property type="entry name" value="Winged helix-like DNA-binding domain superfamily/Winged helix DNA-binding domain"/>
    <property type="match status" value="1"/>
</dbReference>
<dbReference type="InterPro" id="IPR036388">
    <property type="entry name" value="WH-like_DNA-bd_sf"/>
</dbReference>
<reference evidence="8" key="1">
    <citation type="submission" date="2023-07" db="EMBL/GenBank/DDBJ databases">
        <title>Dyadobacter sp. nov 'subterranea' isolated from contaminted grondwater.</title>
        <authorList>
            <person name="Szabo I."/>
            <person name="Al-Omari J."/>
            <person name="Szerdahelyi S.G."/>
            <person name="Rado J."/>
        </authorList>
    </citation>
    <scope>NUCLEOTIDE SEQUENCE [LARGE SCALE GENOMIC DNA]</scope>
    <source>
        <strain evidence="8">UP-52</strain>
    </source>
</reference>
<keyword evidence="2" id="KW-0805">Transcription regulation</keyword>
<evidence type="ECO:0000259" key="5">
    <source>
        <dbReference type="Pfam" id="PF04542"/>
    </source>
</evidence>
<keyword evidence="4" id="KW-0804">Transcription</keyword>
<dbReference type="Gene3D" id="1.10.1740.10">
    <property type="match status" value="1"/>
</dbReference>
<evidence type="ECO:0000313" key="8">
    <source>
        <dbReference type="Proteomes" id="UP000634134"/>
    </source>
</evidence>
<comment type="similarity">
    <text evidence="1">Belongs to the sigma-70 factor family. ECF subfamily.</text>
</comment>
<evidence type="ECO:0000256" key="1">
    <source>
        <dbReference type="ARBA" id="ARBA00010641"/>
    </source>
</evidence>
<dbReference type="NCBIfam" id="TIGR02937">
    <property type="entry name" value="sigma70-ECF"/>
    <property type="match status" value="1"/>
</dbReference>
<protein>
    <submittedName>
        <fullName evidence="7">Sigma-70 family RNA polymerase sigma factor</fullName>
    </submittedName>
</protein>
<feature type="domain" description="RNA polymerase sigma-70 region 2" evidence="5">
    <location>
        <begin position="28"/>
        <end position="91"/>
    </location>
</feature>
<dbReference type="Proteomes" id="UP000634134">
    <property type="component" value="Unassembled WGS sequence"/>
</dbReference>
<dbReference type="SUPFAM" id="SSF88946">
    <property type="entry name" value="Sigma2 domain of RNA polymerase sigma factors"/>
    <property type="match status" value="1"/>
</dbReference>
<dbReference type="Pfam" id="PF08281">
    <property type="entry name" value="Sigma70_r4_2"/>
    <property type="match status" value="1"/>
</dbReference>
<dbReference type="PANTHER" id="PTHR43133">
    <property type="entry name" value="RNA POLYMERASE ECF-TYPE SIGMA FACTO"/>
    <property type="match status" value="1"/>
</dbReference>
<evidence type="ECO:0000313" key="7">
    <source>
        <dbReference type="EMBL" id="MBE9462217.1"/>
    </source>
</evidence>
<keyword evidence="3" id="KW-0731">Sigma factor</keyword>
<dbReference type="Pfam" id="PF04542">
    <property type="entry name" value="Sigma70_r2"/>
    <property type="match status" value="1"/>
</dbReference>
<evidence type="ECO:0000259" key="6">
    <source>
        <dbReference type="Pfam" id="PF08281"/>
    </source>
</evidence>
<proteinExistence type="inferred from homology"/>
<evidence type="ECO:0000256" key="3">
    <source>
        <dbReference type="ARBA" id="ARBA00023082"/>
    </source>
</evidence>